<name>A0A8S5Q218_9CAUD</name>
<accession>A0A8S5Q218</accession>
<organism evidence="1">
    <name type="scientific">Siphoviridae sp. ctL053</name>
    <dbReference type="NCBI Taxonomy" id="2825448"/>
    <lineage>
        <taxon>Viruses</taxon>
        <taxon>Duplodnaviria</taxon>
        <taxon>Heunggongvirae</taxon>
        <taxon>Uroviricota</taxon>
        <taxon>Caudoviricetes</taxon>
    </lineage>
</organism>
<dbReference type="EMBL" id="BK015556">
    <property type="protein sequence ID" value="DAE12787.1"/>
    <property type="molecule type" value="Genomic_DNA"/>
</dbReference>
<protein>
    <submittedName>
        <fullName evidence="1">Uncharacterized protein</fullName>
    </submittedName>
</protein>
<reference evidence="1" key="1">
    <citation type="journal article" date="2021" name="Proc. Natl. Acad. Sci. U.S.A.">
        <title>A Catalog of Tens of Thousands of Viruses from Human Metagenomes Reveals Hidden Associations with Chronic Diseases.</title>
        <authorList>
            <person name="Tisza M.J."/>
            <person name="Buck C.B."/>
        </authorList>
    </citation>
    <scope>NUCLEOTIDE SEQUENCE</scope>
    <source>
        <strain evidence="1">CtL053</strain>
    </source>
</reference>
<proteinExistence type="predicted"/>
<sequence length="50" mass="5753">MPNSSFSSKVFSEIPCFSHKSFTISNVENIDLSAFLRHDKKYFTKYAKSS</sequence>
<evidence type="ECO:0000313" key="1">
    <source>
        <dbReference type="EMBL" id="DAE12787.1"/>
    </source>
</evidence>